<dbReference type="EMBL" id="CP097502">
    <property type="protein sequence ID" value="URD72444.1"/>
    <property type="molecule type" value="Genomic_DNA"/>
</dbReference>
<evidence type="ECO:0000313" key="2">
    <source>
        <dbReference type="EMBL" id="URD72444.1"/>
    </source>
</evidence>
<dbReference type="Pfam" id="PF00314">
    <property type="entry name" value="Thaumatin"/>
    <property type="match status" value="1"/>
</dbReference>
<dbReference type="PROSITE" id="PS00316">
    <property type="entry name" value="THAUMATIN_1"/>
    <property type="match status" value="1"/>
</dbReference>
<dbReference type="InterPro" id="IPR037176">
    <property type="entry name" value="Osmotin/thaumatin-like_sf"/>
</dbReference>
<feature type="transmembrane region" description="Helical" evidence="1">
    <location>
        <begin position="314"/>
        <end position="332"/>
    </location>
</feature>
<gene>
    <name evidence="2" type="ORF">MUK42_08984</name>
</gene>
<dbReference type="PANTHER" id="PTHR31048">
    <property type="entry name" value="OS03G0233200 PROTEIN"/>
    <property type="match status" value="1"/>
</dbReference>
<dbReference type="PROSITE" id="PS51367">
    <property type="entry name" value="THAUMATIN_2"/>
    <property type="match status" value="1"/>
</dbReference>
<dbReference type="SMART" id="SM00205">
    <property type="entry name" value="THN"/>
    <property type="match status" value="1"/>
</dbReference>
<dbReference type="InterPro" id="IPR001938">
    <property type="entry name" value="Thaumatin"/>
</dbReference>
<dbReference type="PRINTS" id="PR00347">
    <property type="entry name" value="THAUMATIN"/>
</dbReference>
<keyword evidence="1" id="KW-0812">Transmembrane</keyword>
<dbReference type="OrthoDB" id="430315at2759"/>
<evidence type="ECO:0000256" key="1">
    <source>
        <dbReference type="SAM" id="Phobius"/>
    </source>
</evidence>
<keyword evidence="1" id="KW-0472">Membrane</keyword>
<sequence length="333" mass="34759">MGGPEQSTPSCLLTVVQLPIPLISSMSRVLLRSLVSFFVCLLLHSLTGEGVAFTFVNRCGDTIWPGVLSGSGSPRLETTGFELPAGASRTLQAPSGWSGRFWARTGCSFDAAGRGSCATADCGSGQVECNGAGASPPATLAEFTLDGSEGKDFYDVSLVDGYNLPMVVEAAGREGCAASGCAADLNRLCPAELKVGQGDAAACRSACGAFGRPEFCCSGEYGSPDRCRPSAYSQMFKSACPRSYSYAFDDATSTFTCAGAQGYSITFCPEPSPSQKATMNPSPRTAEPVLEDDSWLASLASGDANPARRRPNSFLLLLLLPSAVTATLLFAFW</sequence>
<dbReference type="AlphaFoldDB" id="A0A9E7E8I0"/>
<organism evidence="2 3">
    <name type="scientific">Musa troglodytarum</name>
    <name type="common">fe'i banana</name>
    <dbReference type="NCBI Taxonomy" id="320322"/>
    <lineage>
        <taxon>Eukaryota</taxon>
        <taxon>Viridiplantae</taxon>
        <taxon>Streptophyta</taxon>
        <taxon>Embryophyta</taxon>
        <taxon>Tracheophyta</taxon>
        <taxon>Spermatophyta</taxon>
        <taxon>Magnoliopsida</taxon>
        <taxon>Liliopsida</taxon>
        <taxon>Zingiberales</taxon>
        <taxon>Musaceae</taxon>
        <taxon>Musa</taxon>
    </lineage>
</organism>
<dbReference type="Proteomes" id="UP001055439">
    <property type="component" value="Chromosome 1"/>
</dbReference>
<dbReference type="FunFam" id="2.60.110.10:FF:000001">
    <property type="entry name" value="THAUMATIN-LIKE PROTEIN 1"/>
    <property type="match status" value="1"/>
</dbReference>
<proteinExistence type="predicted"/>
<keyword evidence="1" id="KW-1133">Transmembrane helix</keyword>
<dbReference type="SUPFAM" id="SSF49870">
    <property type="entry name" value="Osmotin, thaumatin-like protein"/>
    <property type="match status" value="1"/>
</dbReference>
<dbReference type="InterPro" id="IPR017949">
    <property type="entry name" value="Thaumatin_CS"/>
</dbReference>
<protein>
    <submittedName>
        <fullName evidence="2">Thaumatin-like protein</fullName>
    </submittedName>
</protein>
<reference evidence="2" key="1">
    <citation type="submission" date="2022-05" db="EMBL/GenBank/DDBJ databases">
        <title>The Musa troglodytarum L. genome provides insights into the mechanism of non-climacteric behaviour and enrichment of carotenoids.</title>
        <authorList>
            <person name="Wang J."/>
        </authorList>
    </citation>
    <scope>NUCLEOTIDE SEQUENCE</scope>
    <source>
        <tissue evidence="2">Leaf</tissue>
    </source>
</reference>
<keyword evidence="3" id="KW-1185">Reference proteome</keyword>
<accession>A0A9E7E8I0</accession>
<name>A0A9E7E8I0_9LILI</name>
<dbReference type="CDD" id="cd09218">
    <property type="entry name" value="TLP-PA"/>
    <property type="match status" value="1"/>
</dbReference>
<dbReference type="Gene3D" id="2.60.110.10">
    <property type="entry name" value="Thaumatin"/>
    <property type="match status" value="1"/>
</dbReference>
<feature type="transmembrane region" description="Helical" evidence="1">
    <location>
        <begin position="34"/>
        <end position="56"/>
    </location>
</feature>
<evidence type="ECO:0000313" key="3">
    <source>
        <dbReference type="Proteomes" id="UP001055439"/>
    </source>
</evidence>